<sequence>MTDHGIRFEGYLAAWLWKAVDSEQKGVMQPAALAGASVTVAATRK</sequence>
<dbReference type="EMBL" id="WTFN01000031">
    <property type="protein sequence ID" value="MWK57147.1"/>
    <property type="molecule type" value="Genomic_DNA"/>
</dbReference>
<dbReference type="RefSeq" id="WP_160481197.1">
    <property type="nucleotide sequence ID" value="NZ_WTFN01000031.1"/>
</dbReference>
<comment type="caution">
    <text evidence="1">The sequence shown here is derived from an EMBL/GenBank/DDBJ whole genome shotgun (WGS) entry which is preliminary data.</text>
</comment>
<gene>
    <name evidence="1" type="ORF">GO594_14275</name>
</gene>
<dbReference type="Proteomes" id="UP000461288">
    <property type="component" value="Unassembled WGS sequence"/>
</dbReference>
<evidence type="ECO:0000313" key="2">
    <source>
        <dbReference type="Proteomes" id="UP000461288"/>
    </source>
</evidence>
<dbReference type="AlphaFoldDB" id="A0A7X3H8L5"/>
<name>A0A7X3H8L5_9GAMM</name>
<organism evidence="1 2">
    <name type="scientific">Metapseudomonas otitidis</name>
    <dbReference type="NCBI Taxonomy" id="319939"/>
    <lineage>
        <taxon>Bacteria</taxon>
        <taxon>Pseudomonadati</taxon>
        <taxon>Pseudomonadota</taxon>
        <taxon>Gammaproteobacteria</taxon>
        <taxon>Pseudomonadales</taxon>
        <taxon>Pseudomonadaceae</taxon>
        <taxon>Metapseudomonas</taxon>
    </lineage>
</organism>
<accession>A0A7X3H8L5</accession>
<evidence type="ECO:0000313" key="1">
    <source>
        <dbReference type="EMBL" id="MWK57147.1"/>
    </source>
</evidence>
<reference evidence="1 2" key="1">
    <citation type="submission" date="2019-12" db="EMBL/GenBank/DDBJ databases">
        <title>Draft genome sequence of Pseudomonas otitidis recovered from a chicken carcass.</title>
        <authorList>
            <person name="Vieira T.R."/>
            <person name="Oliviera E.F.C."/>
            <person name="Silva N.M.V."/>
            <person name="Sambrano G.E."/>
            <person name="Cibulski S.P."/>
            <person name="Cardoso M.R.I."/>
        </authorList>
    </citation>
    <scope>NUCLEOTIDE SEQUENCE [LARGE SCALE GENOMIC DNA]</scope>
    <source>
        <strain evidence="1 2">25_K</strain>
    </source>
</reference>
<protein>
    <submittedName>
        <fullName evidence="1">Uncharacterized protein</fullName>
    </submittedName>
</protein>
<proteinExistence type="predicted"/>